<dbReference type="SMART" id="SM00369">
    <property type="entry name" value="LRR_TYP"/>
    <property type="match status" value="12"/>
</dbReference>
<feature type="region of interest" description="Disordered" evidence="4">
    <location>
        <begin position="22"/>
        <end position="41"/>
    </location>
</feature>
<dbReference type="InterPro" id="IPR032675">
    <property type="entry name" value="LRR_dom_sf"/>
</dbReference>
<keyword evidence="2 6" id="KW-0732">Signal</keyword>
<evidence type="ECO:0000313" key="7">
    <source>
        <dbReference type="EMBL" id="KAG5853021.1"/>
    </source>
</evidence>
<dbReference type="PRINTS" id="PR00019">
    <property type="entry name" value="LEURICHRPT"/>
</dbReference>
<dbReference type="AlphaFoldDB" id="A0A9D3MQ74"/>
<proteinExistence type="predicted"/>
<dbReference type="PROSITE" id="PS51450">
    <property type="entry name" value="LRR"/>
    <property type="match status" value="5"/>
</dbReference>
<keyword evidence="5" id="KW-0472">Membrane</keyword>
<dbReference type="GO" id="GO:0050431">
    <property type="term" value="F:transforming growth factor beta binding"/>
    <property type="evidence" value="ECO:0007669"/>
    <property type="project" value="TreeGrafter"/>
</dbReference>
<gene>
    <name evidence="7" type="ORF">ANANG_G00068700</name>
</gene>
<keyword evidence="1" id="KW-0433">Leucine-rich repeat</keyword>
<dbReference type="PANTHER" id="PTHR24373">
    <property type="entry name" value="SLIT RELATED LEUCINE-RICH REPEAT NEURONAL PROTEIN"/>
    <property type="match status" value="1"/>
</dbReference>
<keyword evidence="5" id="KW-1133">Transmembrane helix</keyword>
<organism evidence="7 8">
    <name type="scientific">Anguilla anguilla</name>
    <name type="common">European freshwater eel</name>
    <name type="synonym">Muraena anguilla</name>
    <dbReference type="NCBI Taxonomy" id="7936"/>
    <lineage>
        <taxon>Eukaryota</taxon>
        <taxon>Metazoa</taxon>
        <taxon>Chordata</taxon>
        <taxon>Craniata</taxon>
        <taxon>Vertebrata</taxon>
        <taxon>Euteleostomi</taxon>
        <taxon>Actinopterygii</taxon>
        <taxon>Neopterygii</taxon>
        <taxon>Teleostei</taxon>
        <taxon>Anguilliformes</taxon>
        <taxon>Anguillidae</taxon>
        <taxon>Anguilla</taxon>
    </lineage>
</organism>
<feature type="signal peptide" evidence="6">
    <location>
        <begin position="1"/>
        <end position="19"/>
    </location>
</feature>
<dbReference type="PANTHER" id="PTHR24373:SF388">
    <property type="entry name" value="NEGATIVE REGULATOR OF REACTIVE OXYGEN SPECIES"/>
    <property type="match status" value="1"/>
</dbReference>
<evidence type="ECO:0000256" key="5">
    <source>
        <dbReference type="SAM" id="Phobius"/>
    </source>
</evidence>
<keyword evidence="8" id="KW-1185">Reference proteome</keyword>
<feature type="transmembrane region" description="Helical" evidence="5">
    <location>
        <begin position="628"/>
        <end position="650"/>
    </location>
</feature>
<feature type="chain" id="PRO_5038845985" description="LRRCT domain-containing protein" evidence="6">
    <location>
        <begin position="20"/>
        <end position="700"/>
    </location>
</feature>
<dbReference type="EMBL" id="JAFIRN010000003">
    <property type="protein sequence ID" value="KAG5853021.1"/>
    <property type="molecule type" value="Genomic_DNA"/>
</dbReference>
<dbReference type="Pfam" id="PF13516">
    <property type="entry name" value="LRR_6"/>
    <property type="match status" value="2"/>
</dbReference>
<keyword evidence="5" id="KW-0812">Transmembrane</keyword>
<evidence type="ECO:0000256" key="2">
    <source>
        <dbReference type="ARBA" id="ARBA00022729"/>
    </source>
</evidence>
<evidence type="ECO:0000313" key="8">
    <source>
        <dbReference type="Proteomes" id="UP001044222"/>
    </source>
</evidence>
<dbReference type="InterPro" id="IPR003591">
    <property type="entry name" value="Leu-rich_rpt_typical-subtyp"/>
</dbReference>
<dbReference type="OMA" id="HANWRLM"/>
<dbReference type="GO" id="GO:0031012">
    <property type="term" value="C:extracellular matrix"/>
    <property type="evidence" value="ECO:0007669"/>
    <property type="project" value="TreeGrafter"/>
</dbReference>
<dbReference type="SMART" id="SM00368">
    <property type="entry name" value="LRR_RI"/>
    <property type="match status" value="5"/>
</dbReference>
<dbReference type="GO" id="GO:0005615">
    <property type="term" value="C:extracellular space"/>
    <property type="evidence" value="ECO:0007669"/>
    <property type="project" value="TreeGrafter"/>
</dbReference>
<evidence type="ECO:0000256" key="6">
    <source>
        <dbReference type="SAM" id="SignalP"/>
    </source>
</evidence>
<comment type="caution">
    <text evidence="7">The sequence shown here is derived from an EMBL/GenBank/DDBJ whole genome shotgun (WGS) entry which is preliminary data.</text>
</comment>
<dbReference type="OrthoDB" id="8195690at2759"/>
<name>A0A9D3MQ74_ANGAN</name>
<evidence type="ECO:0008006" key="9">
    <source>
        <dbReference type="Google" id="ProtNLM"/>
    </source>
</evidence>
<protein>
    <recommendedName>
        <fullName evidence="9">LRRCT domain-containing protein</fullName>
    </recommendedName>
</protein>
<dbReference type="InterPro" id="IPR050328">
    <property type="entry name" value="Dev_Immune_Receptor"/>
</dbReference>
<reference evidence="7" key="1">
    <citation type="submission" date="2021-01" db="EMBL/GenBank/DDBJ databases">
        <title>A chromosome-scale assembly of European eel, Anguilla anguilla.</title>
        <authorList>
            <person name="Henkel C."/>
            <person name="Jong-Raadsen S.A."/>
            <person name="Dufour S."/>
            <person name="Weltzien F.-A."/>
            <person name="Palstra A.P."/>
            <person name="Pelster B."/>
            <person name="Spaink H.P."/>
            <person name="Van Den Thillart G.E."/>
            <person name="Jansen H."/>
            <person name="Zahm M."/>
            <person name="Klopp C."/>
            <person name="Cedric C."/>
            <person name="Louis A."/>
            <person name="Berthelot C."/>
            <person name="Parey E."/>
            <person name="Roest Crollius H."/>
            <person name="Montfort J."/>
            <person name="Robinson-Rechavi M."/>
            <person name="Bucao C."/>
            <person name="Bouchez O."/>
            <person name="Gislard M."/>
            <person name="Lluch J."/>
            <person name="Milhes M."/>
            <person name="Lampietro C."/>
            <person name="Lopez Roques C."/>
            <person name="Donnadieu C."/>
            <person name="Braasch I."/>
            <person name="Desvignes T."/>
            <person name="Postlethwait J."/>
            <person name="Bobe J."/>
            <person name="Guiguen Y."/>
            <person name="Dirks R."/>
        </authorList>
    </citation>
    <scope>NUCLEOTIDE SEQUENCE</scope>
    <source>
        <strain evidence="7">Tag_6206</strain>
        <tissue evidence="7">Liver</tissue>
    </source>
</reference>
<sequence>MTAGTFICVLLTLWSRSRGDSGAFRATPEEPRAPSTPPGCVKVSPEKLSCRNLNLTSVPTRLDPGLRRLDVSYNRIRDMGVLELRALQELDASGNGLRFLHEGTFQKMFRLRALNLAGNALNENAASNSRAFWALLGLRSLDMSSNALSQSAAELYLDRIYSLNHLNFAGNALTKLTSSLFSRSHYLRSLDMENNLILDIEEGTFEPLKRLVWLNLAGNNLACICDFRLHGLKFLNLSRNSMEFFITHRSNESYQLETLDLSYNNLLYFPILPKINNLRYLHLQNNRLGILMPERSVTEASSLYEEIHYSTVGSYELYSNQSLELLAHLDLSNNQLASFPSETLSHLPSLEALNMSSNCLRDFGHNVVPKNSSHWGTQQSERLPSLRSLDLQSNQIQSLGLAEALPEIETLNLRSNLVNPCAGNESEPLQLKNVNGAPCVSFSTIKTLRHLNLGENGIKTLFPHTFQHTPLVSLDLSGNQAMTMVGGALEGLQGTLEMLSFSGNEMQGSDLSLRCLVKLRRLDLAWNRLEVLPDLVSCSPLRELDLRHNAFTFLDGRLLTGLASHLDAVLVSGNAFNCCSAGWLELLRGARVRIRDLDEATCFYSRNGAMSVRSLSDHSKLCRPKPKLVIPIVTLLIAGFLSLIIILLLVKGASCKKCSSLNMKSNKVASIQYRNNEQPAAPVAKINMSDSELKYVEAST</sequence>
<dbReference type="InterPro" id="IPR001611">
    <property type="entry name" value="Leu-rich_rpt"/>
</dbReference>
<dbReference type="Gene3D" id="3.80.10.10">
    <property type="entry name" value="Ribonuclease Inhibitor"/>
    <property type="match status" value="5"/>
</dbReference>
<dbReference type="Pfam" id="PF13855">
    <property type="entry name" value="LRR_8"/>
    <property type="match status" value="4"/>
</dbReference>
<keyword evidence="3" id="KW-0677">Repeat</keyword>
<evidence type="ECO:0000256" key="1">
    <source>
        <dbReference type="ARBA" id="ARBA00022614"/>
    </source>
</evidence>
<accession>A0A9D3MQ74</accession>
<dbReference type="SUPFAM" id="SSF52058">
    <property type="entry name" value="L domain-like"/>
    <property type="match status" value="2"/>
</dbReference>
<dbReference type="SMART" id="SM00364">
    <property type="entry name" value="LRR_BAC"/>
    <property type="match status" value="7"/>
</dbReference>
<evidence type="ECO:0000256" key="3">
    <source>
        <dbReference type="ARBA" id="ARBA00022737"/>
    </source>
</evidence>
<dbReference type="Proteomes" id="UP001044222">
    <property type="component" value="Unassembled WGS sequence"/>
</dbReference>
<evidence type="ECO:0000256" key="4">
    <source>
        <dbReference type="SAM" id="MobiDB-lite"/>
    </source>
</evidence>